<proteinExistence type="predicted"/>
<protein>
    <submittedName>
        <fullName evidence="1">Uncharacterized protein</fullName>
    </submittedName>
</protein>
<dbReference type="AlphaFoldDB" id="F8P1K0"/>
<accession>F8P1K0</accession>
<reference evidence="1" key="1">
    <citation type="submission" date="2011-04" db="EMBL/GenBank/DDBJ databases">
        <title>Evolution of plant cell wall degrading machinery underlies the functional diversity of forest fungi.</title>
        <authorList>
            <consortium name="US DOE Joint Genome Institute (JGI-PGF)"/>
            <person name="Eastwood D.C."/>
            <person name="Floudas D."/>
            <person name="Binder M."/>
            <person name="Majcherczyk A."/>
            <person name="Schneider P."/>
            <person name="Aerts A."/>
            <person name="Asiegbu F.O."/>
            <person name="Baker S.E."/>
            <person name="Barry K."/>
            <person name="Bendiksby M."/>
            <person name="Blumentritt M."/>
            <person name="Coutinho P.M."/>
            <person name="Cullen D."/>
            <person name="Cullen D."/>
            <person name="Gathman A."/>
            <person name="Goodell B."/>
            <person name="Henrissat B."/>
            <person name="Ihrmark K."/>
            <person name="Kauserud H."/>
            <person name="Kohler A."/>
            <person name="LaButti K."/>
            <person name="Lapidus A."/>
            <person name="Lavin J.L."/>
            <person name="Lee Y.-H."/>
            <person name="Lindquist E."/>
            <person name="Lilly W."/>
            <person name="Lucas S."/>
            <person name="Morin E."/>
            <person name="Murat C."/>
            <person name="Oguiza J.A."/>
            <person name="Park J."/>
            <person name="Pisabarro A.G."/>
            <person name="Riley R."/>
            <person name="Rosling A."/>
            <person name="Salamov A."/>
            <person name="Schmidt O."/>
            <person name="Schmutz J."/>
            <person name="Skrede I."/>
            <person name="Stenlid J."/>
            <person name="Wiebenga A."/>
            <person name="Xie X."/>
            <person name="Kues U."/>
            <person name="Hibbett D.S."/>
            <person name="Hoffmeister D."/>
            <person name="Hogberg N."/>
            <person name="Martin F."/>
            <person name="Grigoriev I.V."/>
            <person name="Watkinson S.C."/>
        </authorList>
    </citation>
    <scope>NUCLEOTIDE SEQUENCE</scope>
    <source>
        <strain evidence="1">S7.9</strain>
    </source>
</reference>
<organism>
    <name type="scientific">Serpula lacrymans var. lacrymans (strain S7.9)</name>
    <name type="common">Dry rot fungus</name>
    <dbReference type="NCBI Taxonomy" id="578457"/>
    <lineage>
        <taxon>Eukaryota</taxon>
        <taxon>Fungi</taxon>
        <taxon>Dikarya</taxon>
        <taxon>Basidiomycota</taxon>
        <taxon>Agaricomycotina</taxon>
        <taxon>Agaricomycetes</taxon>
        <taxon>Agaricomycetidae</taxon>
        <taxon>Boletales</taxon>
        <taxon>Coniophorineae</taxon>
        <taxon>Serpulaceae</taxon>
        <taxon>Serpula</taxon>
    </lineage>
</organism>
<dbReference type="KEGG" id="sla:SERLADRAFT_471673"/>
<dbReference type="GeneID" id="18819996"/>
<evidence type="ECO:0000313" key="1">
    <source>
        <dbReference type="EMBL" id="EGO23029.1"/>
    </source>
</evidence>
<dbReference type="Proteomes" id="UP000008064">
    <property type="component" value="Unassembled WGS sequence"/>
</dbReference>
<name>F8P1K0_SERL9</name>
<dbReference type="RefSeq" id="XP_007320269.1">
    <property type="nucleotide sequence ID" value="XM_007320207.1"/>
</dbReference>
<dbReference type="EMBL" id="GL945436">
    <property type="protein sequence ID" value="EGO23029.1"/>
    <property type="molecule type" value="Genomic_DNA"/>
</dbReference>
<gene>
    <name evidence="1" type="ORF">SERLADRAFT_471673</name>
</gene>
<sequence length="84" mass="9711">MHINVLRRCLIAHSEVFSLSNELPLHVYGITRLRSETFEEAFTAVFCFCICIPLHSTPPSSFYFRAIRYYTPHAAHQILSLVRA</sequence>
<dbReference type="HOGENOM" id="CLU_2528875_0_0_1"/>